<sequence>MESADSCLEADLAMSEEDESPIEDHWPELPSRNPPPLSSVTPQLRLQPSTSSTSTKRPVDASSDSSQDSDGVDCLPPAAKTAKGASAVHDVPSLPHPGVSSLYTNSLPSSNLPAFAPRDAYVKLSFSGNPSTDTKLRWLSDVNRAFQFQRELAEVMMAAVTSRFVYISRKRQDIIDRVKAGEFLSLPLILEDSPERPRKFPSYILTRFPIDVDLKLAKGYPGVYFARRFFQDGSPISRIVVVWSQPDPPPNEISFDFLPCLPPCEVRKLHNDQPWCYRCWGVGHISRYCSARPKCAWCAADHDSKTCPVRGEPSRPAASISEPSPPEDTSRWTCPRCLQPGVNVWHGCTRRKVQARVSTIAPPPPPPPPPPQFAPPTSPASPPDLALHKSVATLMARCTALENRFSALEARIDGLVAAQAANDSKLSTLVEAQQAIISTVTTLTEKMDTVASRLEKLFESVPSLGPSSPGRSSAPTHRTSTSKYREAFPGWLLAAGQALPLSGYVPYVHLVRNGLLTYIHSSLPHRLLRTSTDPDMTFQLFEVLPGNGVLQLCNVYSAPARLTLEALPSPTVRGMVYMGDFNARHSDLGDGTGSINRNGVRLLSYIRKYHLTHWDTGGATHCRGGTLDYILSSGLIASQVQCSSVPDLFADHIALRFHYSLTAGSGASATRLRIAVPPKYCPTYILFMAHVFPTFDISSAEQLYSDLVSATHDFYRLYVSRPHLQHRHTAQSWMLDARIQEAKEEAERDGLLFQANPTPDLLHRYQMSRDALVALQDCAHTESWQRFTDSKQVWLLCGTSSVGLLKRHRPLLIITLLPTMPNNLSMPGQNNLPQPVYPSTY</sequence>
<feature type="region of interest" description="Disordered" evidence="1">
    <location>
        <begin position="358"/>
        <end position="383"/>
    </location>
</feature>
<feature type="region of interest" description="Disordered" evidence="1">
    <location>
        <begin position="461"/>
        <end position="480"/>
    </location>
</feature>
<reference evidence="2" key="1">
    <citation type="submission" date="2023-10" db="EMBL/GenBank/DDBJ databases">
        <title>Genome assemblies of two species of porcelain crab, Petrolisthes cinctipes and Petrolisthes manimaculis (Anomura: Porcellanidae).</title>
        <authorList>
            <person name="Angst P."/>
        </authorList>
    </citation>
    <scope>NUCLEOTIDE SEQUENCE</scope>
    <source>
        <strain evidence="2">PB745_01</strain>
        <tissue evidence="2">Gill</tissue>
    </source>
</reference>
<feature type="region of interest" description="Disordered" evidence="1">
    <location>
        <begin position="1"/>
        <end position="89"/>
    </location>
</feature>
<dbReference type="Gene3D" id="3.60.10.10">
    <property type="entry name" value="Endonuclease/exonuclease/phosphatase"/>
    <property type="match status" value="1"/>
</dbReference>
<organism evidence="2 3">
    <name type="scientific">Petrolisthes cinctipes</name>
    <name type="common">Flat porcelain crab</name>
    <dbReference type="NCBI Taxonomy" id="88211"/>
    <lineage>
        <taxon>Eukaryota</taxon>
        <taxon>Metazoa</taxon>
        <taxon>Ecdysozoa</taxon>
        <taxon>Arthropoda</taxon>
        <taxon>Crustacea</taxon>
        <taxon>Multicrustacea</taxon>
        <taxon>Malacostraca</taxon>
        <taxon>Eumalacostraca</taxon>
        <taxon>Eucarida</taxon>
        <taxon>Decapoda</taxon>
        <taxon>Pleocyemata</taxon>
        <taxon>Anomura</taxon>
        <taxon>Galatheoidea</taxon>
        <taxon>Porcellanidae</taxon>
        <taxon>Petrolisthes</taxon>
    </lineage>
</organism>
<feature type="compositionally biased region" description="Low complexity" evidence="1">
    <location>
        <begin position="461"/>
        <end position="475"/>
    </location>
</feature>
<keyword evidence="3" id="KW-1185">Reference proteome</keyword>
<accession>A0AAE1KWY4</accession>
<proteinExistence type="predicted"/>
<feature type="compositionally biased region" description="Low complexity" evidence="1">
    <location>
        <begin position="60"/>
        <end position="73"/>
    </location>
</feature>
<comment type="caution">
    <text evidence="2">The sequence shown here is derived from an EMBL/GenBank/DDBJ whole genome shotgun (WGS) entry which is preliminary data.</text>
</comment>
<name>A0AAE1KWY4_PETCI</name>
<dbReference type="AlphaFoldDB" id="A0AAE1KWY4"/>
<evidence type="ECO:0000313" key="3">
    <source>
        <dbReference type="Proteomes" id="UP001286313"/>
    </source>
</evidence>
<dbReference type="Proteomes" id="UP001286313">
    <property type="component" value="Unassembled WGS sequence"/>
</dbReference>
<dbReference type="EMBL" id="JAWQEG010000543">
    <property type="protein sequence ID" value="KAK3888561.1"/>
    <property type="molecule type" value="Genomic_DNA"/>
</dbReference>
<evidence type="ECO:0000256" key="1">
    <source>
        <dbReference type="SAM" id="MobiDB-lite"/>
    </source>
</evidence>
<gene>
    <name evidence="2" type="ORF">Pcinc_007413</name>
</gene>
<dbReference type="Gene3D" id="1.20.5.340">
    <property type="match status" value="1"/>
</dbReference>
<dbReference type="SUPFAM" id="SSF56219">
    <property type="entry name" value="DNase I-like"/>
    <property type="match status" value="1"/>
</dbReference>
<evidence type="ECO:0000313" key="2">
    <source>
        <dbReference type="EMBL" id="KAK3888561.1"/>
    </source>
</evidence>
<feature type="region of interest" description="Disordered" evidence="1">
    <location>
        <begin position="307"/>
        <end position="332"/>
    </location>
</feature>
<protein>
    <submittedName>
        <fullName evidence="2">Uncharacterized protein</fullName>
    </submittedName>
</protein>
<feature type="compositionally biased region" description="Polar residues" evidence="1">
    <location>
        <begin position="38"/>
        <end position="56"/>
    </location>
</feature>
<feature type="compositionally biased region" description="Pro residues" evidence="1">
    <location>
        <begin position="361"/>
        <end position="382"/>
    </location>
</feature>
<dbReference type="InterPro" id="IPR036691">
    <property type="entry name" value="Endo/exonu/phosph_ase_sf"/>
</dbReference>